<evidence type="ECO:0000259" key="1">
    <source>
        <dbReference type="Pfam" id="PF18862"/>
    </source>
</evidence>
<dbReference type="AlphaFoldDB" id="A0A6I3XHT2"/>
<evidence type="ECO:0000313" key="3">
    <source>
        <dbReference type="Proteomes" id="UP000431684"/>
    </source>
</evidence>
<gene>
    <name evidence="2" type="ORF">GJV26_16940</name>
</gene>
<organism evidence="2 3">
    <name type="scientific">Pseudoduganella dura</name>
    <dbReference type="NCBI Taxonomy" id="321982"/>
    <lineage>
        <taxon>Bacteria</taxon>
        <taxon>Pseudomonadati</taxon>
        <taxon>Pseudomonadota</taxon>
        <taxon>Betaproteobacteria</taxon>
        <taxon>Burkholderiales</taxon>
        <taxon>Oxalobacteraceae</taxon>
        <taxon>Telluria group</taxon>
        <taxon>Pseudoduganella</taxon>
    </lineage>
</organism>
<protein>
    <recommendedName>
        <fullName evidence="1">ApeA N-terminal domain-containing protein</fullName>
    </recommendedName>
</protein>
<comment type="caution">
    <text evidence="2">The sequence shown here is derived from an EMBL/GenBank/DDBJ whole genome shotgun (WGS) entry which is preliminary data.</text>
</comment>
<sequence>METLLDAQRWTGVFFVPGGFDNRFAGELHYSPTNGIELDASLLGREQLCDGEVLHGHLSDGSSCSLVGDFSLSGSIKRVQMGTPSFRCRVAFRFLILGRHITLDESIQSVNLDLSNMQEFFYPEHSVHQIPLSADASISVPLPFGSITMHQTASLSPLANEVTALLYSTNEKALQELEALFSTIQEKYGHELYRRDSFAYRVSIKFDSGTSLSEAHSNIRRLANIFSLFTYSPVYPTQTEVLFKEGRRSATLYTSSILDPRTVEICKSSTSHWHMPITANKVNLREVIQSWFSKENDYTTVISSLQNETRVYTISEIYGSIVLLTSQMETISVRHKVPAKEKYEYPIKKFGSLHLHEILCETLACTDLAKLGVAIGNLRGDIAHVGRPLNYINKLTTLKLLQVSECMRLIVIGFILSEIGIPFALIEKYQDHFALDRLT</sequence>
<dbReference type="Proteomes" id="UP000431684">
    <property type="component" value="Unassembled WGS sequence"/>
</dbReference>
<dbReference type="EMBL" id="WNWM01000002">
    <property type="protein sequence ID" value="MUI14130.1"/>
    <property type="molecule type" value="Genomic_DNA"/>
</dbReference>
<dbReference type="Pfam" id="PF18862">
    <property type="entry name" value="ApeA_NTD1"/>
    <property type="match status" value="1"/>
</dbReference>
<dbReference type="RefSeq" id="WP_155709859.1">
    <property type="nucleotide sequence ID" value="NZ_BMWU01000002.1"/>
</dbReference>
<feature type="domain" description="ApeA N-terminal" evidence="1">
    <location>
        <begin position="9"/>
        <end position="291"/>
    </location>
</feature>
<accession>A0A6I3XHT2</accession>
<dbReference type="InterPro" id="IPR041223">
    <property type="entry name" value="ApeA_NTD"/>
</dbReference>
<reference evidence="2 3" key="1">
    <citation type="submission" date="2019-11" db="EMBL/GenBank/DDBJ databases">
        <title>Draft Genome Sequences of Six Type Strains of the Genus Massilia.</title>
        <authorList>
            <person name="Miess H."/>
            <person name="Frediansyah A."/>
            <person name="Goeker M."/>
            <person name="Gross H."/>
        </authorList>
    </citation>
    <scope>NUCLEOTIDE SEQUENCE [LARGE SCALE GENOMIC DNA]</scope>
    <source>
        <strain evidence="2 3">DSM 17513</strain>
    </source>
</reference>
<keyword evidence="3" id="KW-1185">Reference proteome</keyword>
<name>A0A6I3XHT2_9BURK</name>
<evidence type="ECO:0000313" key="2">
    <source>
        <dbReference type="EMBL" id="MUI14130.1"/>
    </source>
</evidence>
<dbReference type="OrthoDB" id="7063806at2"/>
<proteinExistence type="predicted"/>